<feature type="transmembrane region" description="Helical" evidence="2">
    <location>
        <begin position="26"/>
        <end position="50"/>
    </location>
</feature>
<sequence length="366" mass="41509">MMLPHRDKWDAHYAKIDEMVYIGRDVFVVVASTLALYNAIELLTLIWLTFKRRAGLYFWSILFASFGVLPYCLGWLVVYFDLTHDYVGMIIETVGWILVISGQSVVLYSRLHLILNDRMILRSVLAVIIINGLVWHTTMTVLLFGSEYSPMDNRNGFNSVFNIAEKVSMICFYAQELTISGLYIWKSIDILKTAFGNTRTMIYKLFAINIAIVIMDIAMVVIELMDFYVWEQGIKLVTYSIKLKLEFAVLSELIEFVRSRSGTQSRPTKPTQDQGTLVPLSSVHRGNPKSAVETRDRVYSGDTQTNTTIAAMRPAPATAANTDRIHVVRQVDVESLNAYPSSERSTEQLFAPTPQEIPPELIARAL</sequence>
<keyword evidence="2" id="KW-1133">Transmembrane helix</keyword>
<feature type="transmembrane region" description="Helical" evidence="2">
    <location>
        <begin position="166"/>
        <end position="185"/>
    </location>
</feature>
<dbReference type="InterPro" id="IPR056120">
    <property type="entry name" value="DUF7703"/>
</dbReference>
<comment type="caution">
    <text evidence="4">The sequence shown here is derived from an EMBL/GenBank/DDBJ whole genome shotgun (WGS) entry which is preliminary data.</text>
</comment>
<feature type="transmembrane region" description="Helical" evidence="2">
    <location>
        <begin position="86"/>
        <end position="108"/>
    </location>
</feature>
<feature type="compositionally biased region" description="Polar residues" evidence="1">
    <location>
        <begin position="261"/>
        <end position="275"/>
    </location>
</feature>
<keyword evidence="2" id="KW-0472">Membrane</keyword>
<accession>A0A395SXC6</accession>
<keyword evidence="2" id="KW-0812">Transmembrane</keyword>
<name>A0A395SXC6_9HYPO</name>
<evidence type="ECO:0000313" key="5">
    <source>
        <dbReference type="Proteomes" id="UP000266234"/>
    </source>
</evidence>
<dbReference type="OrthoDB" id="405906at2759"/>
<dbReference type="Pfam" id="PF24802">
    <property type="entry name" value="DUF7703"/>
    <property type="match status" value="1"/>
</dbReference>
<evidence type="ECO:0000256" key="1">
    <source>
        <dbReference type="SAM" id="MobiDB-lite"/>
    </source>
</evidence>
<evidence type="ECO:0000313" key="4">
    <source>
        <dbReference type="EMBL" id="RGP76856.1"/>
    </source>
</evidence>
<keyword evidence="5" id="KW-1185">Reference proteome</keyword>
<organism evidence="4 5">
    <name type="scientific">Fusarium longipes</name>
    <dbReference type="NCBI Taxonomy" id="694270"/>
    <lineage>
        <taxon>Eukaryota</taxon>
        <taxon>Fungi</taxon>
        <taxon>Dikarya</taxon>
        <taxon>Ascomycota</taxon>
        <taxon>Pezizomycotina</taxon>
        <taxon>Sordariomycetes</taxon>
        <taxon>Hypocreomycetidae</taxon>
        <taxon>Hypocreales</taxon>
        <taxon>Nectriaceae</taxon>
        <taxon>Fusarium</taxon>
    </lineage>
</organism>
<dbReference type="EMBL" id="PXOG01000104">
    <property type="protein sequence ID" value="RGP76856.1"/>
    <property type="molecule type" value="Genomic_DNA"/>
</dbReference>
<feature type="transmembrane region" description="Helical" evidence="2">
    <location>
        <begin position="206"/>
        <end position="230"/>
    </location>
</feature>
<evidence type="ECO:0000259" key="3">
    <source>
        <dbReference type="Pfam" id="PF24802"/>
    </source>
</evidence>
<gene>
    <name evidence="4" type="ORF">FLONG3_4939</name>
</gene>
<dbReference type="AlphaFoldDB" id="A0A395SXC6"/>
<reference evidence="4 5" key="1">
    <citation type="journal article" date="2018" name="PLoS Pathog.">
        <title>Evolution of structural diversity of trichothecenes, a family of toxins produced by plant pathogenic and entomopathogenic fungi.</title>
        <authorList>
            <person name="Proctor R.H."/>
            <person name="McCormick S.P."/>
            <person name="Kim H.S."/>
            <person name="Cardoza R.E."/>
            <person name="Stanley A.M."/>
            <person name="Lindo L."/>
            <person name="Kelly A."/>
            <person name="Brown D.W."/>
            <person name="Lee T."/>
            <person name="Vaughan M.M."/>
            <person name="Alexander N.J."/>
            <person name="Busman M."/>
            <person name="Gutierrez S."/>
        </authorList>
    </citation>
    <scope>NUCLEOTIDE SEQUENCE [LARGE SCALE GENOMIC DNA]</scope>
    <source>
        <strain evidence="4 5">NRRL 20695</strain>
    </source>
</reference>
<dbReference type="PANTHER" id="PTHR37013">
    <property type="entry name" value="INTEGRAL MEMBRANE PROTEIN (AFU_ORTHOLOGUE AFUA_1G05950)-RELATED"/>
    <property type="match status" value="1"/>
</dbReference>
<dbReference type="Proteomes" id="UP000266234">
    <property type="component" value="Unassembled WGS sequence"/>
</dbReference>
<proteinExistence type="predicted"/>
<feature type="region of interest" description="Disordered" evidence="1">
    <location>
        <begin position="261"/>
        <end position="300"/>
    </location>
</feature>
<protein>
    <recommendedName>
        <fullName evidence="3">DUF7703 domain-containing protein</fullName>
    </recommendedName>
</protein>
<feature type="transmembrane region" description="Helical" evidence="2">
    <location>
        <begin position="57"/>
        <end position="80"/>
    </location>
</feature>
<feature type="domain" description="DUF7703" evidence="3">
    <location>
        <begin position="27"/>
        <end position="260"/>
    </location>
</feature>
<feature type="transmembrane region" description="Helical" evidence="2">
    <location>
        <begin position="120"/>
        <end position="146"/>
    </location>
</feature>
<evidence type="ECO:0000256" key="2">
    <source>
        <dbReference type="SAM" id="Phobius"/>
    </source>
</evidence>
<dbReference type="PANTHER" id="PTHR37013:SF3">
    <property type="entry name" value="INTEGRAL MEMBRANE PROTEIN (AFU_ORTHOLOGUE AFUA_1G05950)"/>
    <property type="match status" value="1"/>
</dbReference>